<evidence type="ECO:0000259" key="1">
    <source>
        <dbReference type="Pfam" id="PF21365"/>
    </source>
</evidence>
<dbReference type="EMBL" id="CAJNNV010028216">
    <property type="protein sequence ID" value="CAE8623685.1"/>
    <property type="molecule type" value="Genomic_DNA"/>
</dbReference>
<feature type="non-terminal residue" evidence="2">
    <location>
        <position position="105"/>
    </location>
</feature>
<name>A0A813GF81_POLGL</name>
<comment type="caution">
    <text evidence="2">The sequence shown here is derived from an EMBL/GenBank/DDBJ whole genome shotgun (WGS) entry which is preliminary data.</text>
</comment>
<evidence type="ECO:0000313" key="2">
    <source>
        <dbReference type="EMBL" id="CAE8623685.1"/>
    </source>
</evidence>
<dbReference type="OrthoDB" id="10070917at2759"/>
<keyword evidence="3" id="KW-1185">Reference proteome</keyword>
<accession>A0A813GF81</accession>
<reference evidence="2" key="1">
    <citation type="submission" date="2021-02" db="EMBL/GenBank/DDBJ databases">
        <authorList>
            <person name="Dougan E. K."/>
            <person name="Rhodes N."/>
            <person name="Thang M."/>
            <person name="Chan C."/>
        </authorList>
    </citation>
    <scope>NUCLEOTIDE SEQUENCE</scope>
</reference>
<dbReference type="Proteomes" id="UP000654075">
    <property type="component" value="Unassembled WGS sequence"/>
</dbReference>
<feature type="domain" description="Glycosyl hydrolase family 31 C-terminal" evidence="1">
    <location>
        <begin position="14"/>
        <end position="53"/>
    </location>
</feature>
<evidence type="ECO:0000313" key="3">
    <source>
        <dbReference type="Proteomes" id="UP000654075"/>
    </source>
</evidence>
<dbReference type="Gene3D" id="2.60.40.1180">
    <property type="entry name" value="Golgi alpha-mannosidase II"/>
    <property type="match status" value="1"/>
</dbReference>
<proteinExistence type="predicted"/>
<gene>
    <name evidence="2" type="ORF">PGLA1383_LOCUS40924</name>
</gene>
<dbReference type="AlphaFoldDB" id="A0A813GF81"/>
<sequence length="105" mass="11080">PSSSSTAWRAAFEGTQFLVGEAVLFAPVLEQGARARLVYLPGKGTLWAPCLQVLDAQDAGLPAPEGFSGQQVVEFPVPLNATACFLRLSPSPAGVGRQNSRLRGR</sequence>
<organism evidence="2 3">
    <name type="scientific">Polarella glacialis</name>
    <name type="common">Dinoflagellate</name>
    <dbReference type="NCBI Taxonomy" id="89957"/>
    <lineage>
        <taxon>Eukaryota</taxon>
        <taxon>Sar</taxon>
        <taxon>Alveolata</taxon>
        <taxon>Dinophyceae</taxon>
        <taxon>Suessiales</taxon>
        <taxon>Suessiaceae</taxon>
        <taxon>Polarella</taxon>
    </lineage>
</organism>
<dbReference type="Pfam" id="PF21365">
    <property type="entry name" value="Glyco_hydro_31_3rd"/>
    <property type="match status" value="1"/>
</dbReference>
<dbReference type="InterPro" id="IPR048395">
    <property type="entry name" value="Glyco_hydro_31_C"/>
</dbReference>
<dbReference type="SUPFAM" id="SSF51011">
    <property type="entry name" value="Glycosyl hydrolase domain"/>
    <property type="match status" value="1"/>
</dbReference>
<protein>
    <recommendedName>
        <fullName evidence="1">Glycosyl hydrolase family 31 C-terminal domain-containing protein</fullName>
    </recommendedName>
</protein>
<dbReference type="InterPro" id="IPR013780">
    <property type="entry name" value="Glyco_hydro_b"/>
</dbReference>